<evidence type="ECO:0000256" key="6">
    <source>
        <dbReference type="ARBA" id="ARBA00023276"/>
    </source>
</evidence>
<dbReference type="RefSeq" id="YP_009105778.1">
    <property type="nucleotide sequence ID" value="NC_025536.1"/>
</dbReference>
<organism evidence="8">
    <name type="scientific">Koliella corcontica</name>
    <dbReference type="NCBI Taxonomy" id="155904"/>
    <lineage>
        <taxon>Eukaryota</taxon>
        <taxon>Viridiplantae</taxon>
        <taxon>Chlorophyta</taxon>
        <taxon>core chlorophytes</taxon>
        <taxon>Trebouxiophyceae</taxon>
        <taxon>Prasiolales</taxon>
        <taxon>Koliellaceae</taxon>
        <taxon>Koliella</taxon>
    </lineage>
</organism>
<keyword evidence="7" id="KW-0793">Thylakoid</keyword>
<keyword evidence="8" id="KW-0934">Plastid</keyword>
<dbReference type="GO" id="GO:0015979">
    <property type="term" value="P:photosynthesis"/>
    <property type="evidence" value="ECO:0007669"/>
    <property type="project" value="UniProtKB-KW"/>
</dbReference>
<evidence type="ECO:0000256" key="7">
    <source>
        <dbReference type="HAMAP-Rule" id="MF_01329"/>
    </source>
</evidence>
<keyword evidence="6 7" id="KW-0604">Photosystem II</keyword>
<evidence type="ECO:0000256" key="2">
    <source>
        <dbReference type="ARBA" id="ARBA00022531"/>
    </source>
</evidence>
<reference evidence="8" key="1">
    <citation type="journal article" date="2014" name="BMC Evol. Biol.">
        <title>Chloroplast phylogenomic analysis resolves deep-level relationships within the green algal class Trebouxiophyceae.</title>
        <authorList>
            <person name="Lemieux C."/>
            <person name="Otis C."/>
            <person name="Turmel M."/>
        </authorList>
    </citation>
    <scope>NUCLEOTIDE SEQUENCE</scope>
</reference>
<geneLocation type="chloroplast" evidence="8"/>
<dbReference type="InterPro" id="IPR010284">
    <property type="entry name" value="PSII_Ycf12_core-subunit"/>
</dbReference>
<feature type="transmembrane region" description="Helical" evidence="7">
    <location>
        <begin position="6"/>
        <end position="26"/>
    </location>
</feature>
<comment type="similarity">
    <text evidence="7">Belongs to the Psb30/Ycf12 family.</text>
</comment>
<comment type="subunit">
    <text evidence="7">PSII is composed of 1 copy each of membrane proteins PsbA, PsbB, PsbC, PsbD, PsbE, PsbF, PsbH, PsbI, PsbJ, PsbK, PsbL, PsbM, PsbT, PsbX, PsbY, PsbZ, Psb30/Ycf12, peripheral proteins of the oxygen-evolving complex and a large number of cofactors. It forms dimeric complexes.</text>
</comment>
<dbReference type="GeneID" id="22159823"/>
<evidence type="ECO:0000313" key="8">
    <source>
        <dbReference type="EMBL" id="AIT94531.1"/>
    </source>
</evidence>
<dbReference type="HAMAP" id="MF_01329">
    <property type="entry name" value="PSII_Psb30_Ycf12"/>
    <property type="match status" value="1"/>
</dbReference>
<keyword evidence="8" id="KW-0150">Chloroplast</keyword>
<sequence length="33" mass="3637">MNLEILFQLFSLFFVLAAGPLVIILLSSRSGNL</sequence>
<accession>A0A097KMW4</accession>
<name>A0A097KMW4_9CHLO</name>
<comment type="function">
    <text evidence="7">A core subunit of photosystem II (PSII), probably helps stabilize the reaction center.</text>
</comment>
<gene>
    <name evidence="7 8" type="primary">ycf12</name>
    <name evidence="7" type="synonym">psb30</name>
</gene>
<dbReference type="EMBL" id="KM462874">
    <property type="protein sequence ID" value="AIT94531.1"/>
    <property type="molecule type" value="Genomic_DNA"/>
</dbReference>
<protein>
    <recommendedName>
        <fullName evidence="7">Photosystem II reaction center protein Psb30</fullName>
    </recommendedName>
    <alternativeName>
        <fullName evidence="7">Photosystem II reaction center protein Ycf12</fullName>
    </alternativeName>
</protein>
<dbReference type="NCBIfam" id="NF010239">
    <property type="entry name" value="PRK13686.1"/>
    <property type="match status" value="1"/>
</dbReference>
<dbReference type="AlphaFoldDB" id="A0A097KMW4"/>
<dbReference type="GO" id="GO:0009523">
    <property type="term" value="C:photosystem II"/>
    <property type="evidence" value="ECO:0007669"/>
    <property type="project" value="UniProtKB-KW"/>
</dbReference>
<proteinExistence type="inferred from homology"/>
<keyword evidence="2 7" id="KW-0602">Photosynthesis</keyword>
<dbReference type="Pfam" id="PF05969">
    <property type="entry name" value="PSII_Ycf12"/>
    <property type="match status" value="1"/>
</dbReference>
<evidence type="ECO:0000256" key="1">
    <source>
        <dbReference type="ARBA" id="ARBA00004167"/>
    </source>
</evidence>
<keyword evidence="4 7" id="KW-1133">Transmembrane helix</keyword>
<evidence type="ECO:0000256" key="5">
    <source>
        <dbReference type="ARBA" id="ARBA00023136"/>
    </source>
</evidence>
<comment type="subcellular location">
    <subcellularLocation>
        <location evidence="1">Membrane</location>
        <topology evidence="1">Single-pass membrane protein</topology>
    </subcellularLocation>
    <subcellularLocation>
        <location evidence="7">Plastid</location>
        <location evidence="7">Chloroplast thylakoid membrane</location>
        <topology evidence="7">Single-pass membrane protein</topology>
    </subcellularLocation>
</comment>
<evidence type="ECO:0000256" key="3">
    <source>
        <dbReference type="ARBA" id="ARBA00022692"/>
    </source>
</evidence>
<dbReference type="GO" id="GO:0009535">
    <property type="term" value="C:chloroplast thylakoid membrane"/>
    <property type="evidence" value="ECO:0007669"/>
    <property type="project" value="UniProtKB-SubCell"/>
</dbReference>
<keyword evidence="5 7" id="KW-0472">Membrane</keyword>
<keyword evidence="3 7" id="KW-0812">Transmembrane</keyword>
<evidence type="ECO:0000256" key="4">
    <source>
        <dbReference type="ARBA" id="ARBA00022989"/>
    </source>
</evidence>